<organism evidence="1 2">
    <name type="scientific">Thiobacter aerophilum</name>
    <dbReference type="NCBI Taxonomy" id="3121275"/>
    <lineage>
        <taxon>Bacteria</taxon>
        <taxon>Pseudomonadati</taxon>
        <taxon>Pseudomonadota</taxon>
        <taxon>Betaproteobacteria</taxon>
        <taxon>Burkholderiales</taxon>
        <taxon>Thiobacteraceae</taxon>
        <taxon>Thiobacter</taxon>
    </lineage>
</organism>
<name>A0ABV0EBB4_9BURK</name>
<keyword evidence="2" id="KW-1185">Reference proteome</keyword>
<dbReference type="Proteomes" id="UP001482231">
    <property type="component" value="Unassembled WGS sequence"/>
</dbReference>
<gene>
    <name evidence="1" type="ORF">V6E02_01795</name>
</gene>
<sequence>MDVQERKLLRLVRTLSAQDRATLVAFAEFLAGRVPRPSVPEAPLAIPRPAEEKVVHAIRRLRETYPMLDHGKMLNQVSQLMTQHVMQGRPAHEVIDELELLFRAHYEKRLKAGEEDA</sequence>
<reference evidence="1 2" key="1">
    <citation type="submission" date="2024-02" db="EMBL/GenBank/DDBJ databases">
        <title>New thermophilic sulfur-oxidizing bacteria from a hot springs of the Uzon caldera (Kamchatka, Russia).</title>
        <authorList>
            <person name="Dukat A.M."/>
            <person name="Elcheninov A.G."/>
            <person name="Frolov E.N."/>
        </authorList>
    </citation>
    <scope>NUCLEOTIDE SEQUENCE [LARGE SCALE GENOMIC DNA]</scope>
    <source>
        <strain evidence="1 2">AK1</strain>
    </source>
</reference>
<evidence type="ECO:0000313" key="2">
    <source>
        <dbReference type="Proteomes" id="UP001482231"/>
    </source>
</evidence>
<dbReference type="EMBL" id="JBAJEX010000001">
    <property type="protein sequence ID" value="MEO1765953.1"/>
    <property type="molecule type" value="Genomic_DNA"/>
</dbReference>
<dbReference type="RefSeq" id="WP_347306554.1">
    <property type="nucleotide sequence ID" value="NZ_JBAJEX010000001.1"/>
</dbReference>
<evidence type="ECO:0000313" key="1">
    <source>
        <dbReference type="EMBL" id="MEO1765953.1"/>
    </source>
</evidence>
<proteinExistence type="predicted"/>
<accession>A0ABV0EBB4</accession>
<protein>
    <recommendedName>
        <fullName evidence="3">Crp/Fnr family transcriptional regulator</fullName>
    </recommendedName>
</protein>
<evidence type="ECO:0008006" key="3">
    <source>
        <dbReference type="Google" id="ProtNLM"/>
    </source>
</evidence>
<comment type="caution">
    <text evidence="1">The sequence shown here is derived from an EMBL/GenBank/DDBJ whole genome shotgun (WGS) entry which is preliminary data.</text>
</comment>